<keyword evidence="3" id="KW-0346">Stress response</keyword>
<keyword evidence="5" id="KW-0175">Coiled coil</keyword>
<feature type="compositionally biased region" description="Basic and acidic residues" evidence="6">
    <location>
        <begin position="1"/>
        <end position="20"/>
    </location>
</feature>
<dbReference type="SUPFAM" id="SSF51064">
    <property type="entry name" value="Head domain of nucleotide exchange factor GrpE"/>
    <property type="match status" value="1"/>
</dbReference>
<dbReference type="HAMAP" id="MF_01151">
    <property type="entry name" value="GrpE"/>
    <property type="match status" value="1"/>
</dbReference>
<keyword evidence="3" id="KW-0963">Cytoplasm</keyword>
<evidence type="ECO:0000256" key="3">
    <source>
        <dbReference type="HAMAP-Rule" id="MF_01151"/>
    </source>
</evidence>
<dbReference type="PRINTS" id="PR00773">
    <property type="entry name" value="GRPEPROTEIN"/>
</dbReference>
<comment type="subcellular location">
    <subcellularLocation>
        <location evidence="3">Cytoplasm</location>
    </subcellularLocation>
</comment>
<dbReference type="Proteomes" id="UP000534783">
    <property type="component" value="Unassembled WGS sequence"/>
</dbReference>
<protein>
    <recommendedName>
        <fullName evidence="3">Protein GrpE</fullName>
    </recommendedName>
    <alternativeName>
        <fullName evidence="3">HSP-70 cofactor</fullName>
    </alternativeName>
</protein>
<evidence type="ECO:0000256" key="2">
    <source>
        <dbReference type="ARBA" id="ARBA00023186"/>
    </source>
</evidence>
<reference evidence="7 8" key="1">
    <citation type="journal article" date="2020" name="Nature">
        <title>Bacterial chemolithoautotrophy via manganese oxidation.</title>
        <authorList>
            <person name="Yu H."/>
            <person name="Leadbetter J.R."/>
        </authorList>
    </citation>
    <scope>NUCLEOTIDE SEQUENCE [LARGE SCALE GENOMIC DNA]</scope>
    <source>
        <strain evidence="7 8">Mn-1</strain>
    </source>
</reference>
<dbReference type="NCBIfam" id="NF010738">
    <property type="entry name" value="PRK14140.1"/>
    <property type="match status" value="1"/>
</dbReference>
<name>A0A7X6DL71_9BACT</name>
<dbReference type="InterPro" id="IPR009012">
    <property type="entry name" value="GrpE_head"/>
</dbReference>
<keyword evidence="2 3" id="KW-0143">Chaperone</keyword>
<dbReference type="Gene3D" id="2.30.22.10">
    <property type="entry name" value="Head domain of nucleotide exchange factor GrpE"/>
    <property type="match status" value="1"/>
</dbReference>
<dbReference type="PANTHER" id="PTHR21237">
    <property type="entry name" value="GRPE PROTEIN"/>
    <property type="match status" value="1"/>
</dbReference>
<dbReference type="Pfam" id="PF01025">
    <property type="entry name" value="GrpE"/>
    <property type="match status" value="1"/>
</dbReference>
<dbReference type="RefSeq" id="WP_168057494.1">
    <property type="nucleotide sequence ID" value="NZ_VTOW01000001.1"/>
</dbReference>
<comment type="subunit">
    <text evidence="3">Homodimer.</text>
</comment>
<comment type="caution">
    <text evidence="7">The sequence shown here is derived from an EMBL/GenBank/DDBJ whole genome shotgun (WGS) entry which is preliminary data.</text>
</comment>
<accession>A0A7X6DL71</accession>
<dbReference type="PANTHER" id="PTHR21237:SF23">
    <property type="entry name" value="GRPE PROTEIN HOMOLOG, MITOCHONDRIAL"/>
    <property type="match status" value="1"/>
</dbReference>
<dbReference type="NCBIfam" id="NF010748">
    <property type="entry name" value="PRK14150.1"/>
    <property type="match status" value="1"/>
</dbReference>
<dbReference type="EMBL" id="VTOW01000001">
    <property type="protein sequence ID" value="NKE69172.1"/>
    <property type="molecule type" value="Genomic_DNA"/>
</dbReference>
<gene>
    <name evidence="3 7" type="primary">grpE</name>
    <name evidence="7" type="ORF">MNODULE_00185</name>
</gene>
<keyword evidence="8" id="KW-1185">Reference proteome</keyword>
<dbReference type="AlphaFoldDB" id="A0A7X6DL71"/>
<feature type="region of interest" description="Disordered" evidence="6">
    <location>
        <begin position="1"/>
        <end position="35"/>
    </location>
</feature>
<dbReference type="GO" id="GO:0051082">
    <property type="term" value="F:unfolded protein binding"/>
    <property type="evidence" value="ECO:0007669"/>
    <property type="project" value="TreeGrafter"/>
</dbReference>
<dbReference type="Gene3D" id="3.90.20.20">
    <property type="match status" value="1"/>
</dbReference>
<comment type="similarity">
    <text evidence="1 3 4">Belongs to the GrpE family.</text>
</comment>
<evidence type="ECO:0000256" key="1">
    <source>
        <dbReference type="ARBA" id="ARBA00009054"/>
    </source>
</evidence>
<dbReference type="InterPro" id="IPR000740">
    <property type="entry name" value="GrpE"/>
</dbReference>
<sequence>MNQQDENKIGEEKERFEEAKGPATAEDAPAESPEKVIETLRAGYEKKEEEARQAQERFMRTLADFENYKKRAQRDQSDALKYANEKLIKELLPVIDNLERALAHSRETRDFDRMMEGVELIRKQLLSALGKFGVAPIESLNHPFDPSLHQSIGQIEVEEGSDAEENQVIGETQKGYHLNDRVLRPSLVMIAKKKAPPSGDGAGAGEGI</sequence>
<dbReference type="GO" id="GO:0005737">
    <property type="term" value="C:cytoplasm"/>
    <property type="evidence" value="ECO:0007669"/>
    <property type="project" value="UniProtKB-SubCell"/>
</dbReference>
<feature type="coiled-coil region" evidence="5">
    <location>
        <begin position="37"/>
        <end position="64"/>
    </location>
</feature>
<dbReference type="GO" id="GO:0051087">
    <property type="term" value="F:protein-folding chaperone binding"/>
    <property type="evidence" value="ECO:0007669"/>
    <property type="project" value="InterPro"/>
</dbReference>
<dbReference type="SUPFAM" id="SSF58014">
    <property type="entry name" value="Coiled-coil domain of nucleotide exchange factor GrpE"/>
    <property type="match status" value="1"/>
</dbReference>
<dbReference type="GO" id="GO:0000774">
    <property type="term" value="F:adenyl-nucleotide exchange factor activity"/>
    <property type="evidence" value="ECO:0007669"/>
    <property type="project" value="InterPro"/>
</dbReference>
<dbReference type="InterPro" id="IPR013805">
    <property type="entry name" value="GrpE_CC"/>
</dbReference>
<dbReference type="GO" id="GO:0006457">
    <property type="term" value="P:protein folding"/>
    <property type="evidence" value="ECO:0007669"/>
    <property type="project" value="InterPro"/>
</dbReference>
<dbReference type="GO" id="GO:0042803">
    <property type="term" value="F:protein homodimerization activity"/>
    <property type="evidence" value="ECO:0007669"/>
    <property type="project" value="InterPro"/>
</dbReference>
<dbReference type="CDD" id="cd00446">
    <property type="entry name" value="GrpE"/>
    <property type="match status" value="1"/>
</dbReference>
<evidence type="ECO:0000256" key="6">
    <source>
        <dbReference type="SAM" id="MobiDB-lite"/>
    </source>
</evidence>
<proteinExistence type="inferred from homology"/>
<evidence type="ECO:0000313" key="8">
    <source>
        <dbReference type="Proteomes" id="UP000534783"/>
    </source>
</evidence>
<evidence type="ECO:0000313" key="7">
    <source>
        <dbReference type="EMBL" id="NKE69172.1"/>
    </source>
</evidence>
<evidence type="ECO:0000256" key="4">
    <source>
        <dbReference type="RuleBase" id="RU004478"/>
    </source>
</evidence>
<comment type="function">
    <text evidence="3">Participates actively in the response to hyperosmotic and heat shock by preventing the aggregation of stress-denatured proteins, in association with DnaK and GrpE. It is the nucleotide exchange factor for DnaK and may function as a thermosensor. Unfolded proteins bind initially to DnaJ; upon interaction with the DnaJ-bound protein, DnaK hydrolyzes its bound ATP, resulting in the formation of a stable complex. GrpE releases ADP from DnaK; ATP binding to DnaK triggers the release of the substrate protein, thus completing the reaction cycle. Several rounds of ATP-dependent interactions between DnaJ, DnaK and GrpE are required for fully efficient folding.</text>
</comment>
<evidence type="ECO:0000256" key="5">
    <source>
        <dbReference type="SAM" id="Coils"/>
    </source>
</evidence>
<organism evidence="7 8">
    <name type="scientific">Candidatus Manganitrophus noduliformans</name>
    <dbReference type="NCBI Taxonomy" id="2606439"/>
    <lineage>
        <taxon>Bacteria</taxon>
        <taxon>Pseudomonadati</taxon>
        <taxon>Nitrospirota</taxon>
        <taxon>Nitrospiria</taxon>
        <taxon>Candidatus Troglogloeales</taxon>
        <taxon>Candidatus Manganitrophaceae</taxon>
        <taxon>Candidatus Manganitrophus</taxon>
    </lineage>
</organism>